<dbReference type="RefSeq" id="WP_057799287.1">
    <property type="nucleotide sequence ID" value="NZ_AZFM01000025.1"/>
</dbReference>
<feature type="domain" description="Thioredoxin" evidence="3">
    <location>
        <begin position="1"/>
        <end position="107"/>
    </location>
</feature>
<dbReference type="InterPro" id="IPR013766">
    <property type="entry name" value="Thioredoxin_domain"/>
</dbReference>
<dbReference type="EMBL" id="AZFM01000025">
    <property type="protein sequence ID" value="KRL89303.1"/>
    <property type="molecule type" value="Genomic_DNA"/>
</dbReference>
<evidence type="ECO:0000256" key="2">
    <source>
        <dbReference type="ARBA" id="ARBA00023284"/>
    </source>
</evidence>
<dbReference type="PROSITE" id="PS51352">
    <property type="entry name" value="THIOREDOXIN_2"/>
    <property type="match status" value="1"/>
</dbReference>
<protein>
    <recommendedName>
        <fullName evidence="3">Thioredoxin domain-containing protein</fullName>
    </recommendedName>
</protein>
<comment type="similarity">
    <text evidence="1">Belongs to the thioredoxin family.</text>
</comment>
<dbReference type="GO" id="GO:0015035">
    <property type="term" value="F:protein-disulfide reductase activity"/>
    <property type="evidence" value="ECO:0007669"/>
    <property type="project" value="TreeGrafter"/>
</dbReference>
<dbReference type="OrthoDB" id="7629852at2"/>
<reference evidence="4 5" key="1">
    <citation type="journal article" date="2015" name="Genome Announc.">
        <title>Expanding the biotechnology potential of lactobacilli through comparative genomics of 213 strains and associated genera.</title>
        <authorList>
            <person name="Sun Z."/>
            <person name="Harris H.M."/>
            <person name="McCann A."/>
            <person name="Guo C."/>
            <person name="Argimon S."/>
            <person name="Zhang W."/>
            <person name="Yang X."/>
            <person name="Jeffery I.B."/>
            <person name="Cooney J.C."/>
            <person name="Kagawa T.F."/>
            <person name="Liu W."/>
            <person name="Song Y."/>
            <person name="Salvetti E."/>
            <person name="Wrobel A."/>
            <person name="Rasinkangas P."/>
            <person name="Parkhill J."/>
            <person name="Rea M.C."/>
            <person name="O'Sullivan O."/>
            <person name="Ritari J."/>
            <person name="Douillard F.P."/>
            <person name="Paul Ross R."/>
            <person name="Yang R."/>
            <person name="Briner A.E."/>
            <person name="Felis G.E."/>
            <person name="de Vos W.M."/>
            <person name="Barrangou R."/>
            <person name="Klaenhammer T.R."/>
            <person name="Caufield P.W."/>
            <person name="Cui Y."/>
            <person name="Zhang H."/>
            <person name="O'Toole P.W."/>
        </authorList>
    </citation>
    <scope>NUCLEOTIDE SEQUENCE [LARGE SCALE GENOMIC DNA]</scope>
    <source>
        <strain evidence="4 5">DSM 16043</strain>
    </source>
</reference>
<dbReference type="PANTHER" id="PTHR45663:SF11">
    <property type="entry name" value="GEO12009P1"/>
    <property type="match status" value="1"/>
</dbReference>
<dbReference type="GO" id="GO:0005737">
    <property type="term" value="C:cytoplasm"/>
    <property type="evidence" value="ECO:0007669"/>
    <property type="project" value="TreeGrafter"/>
</dbReference>
<accession>A0A0R1U7U9</accession>
<keyword evidence="5" id="KW-1185">Reference proteome</keyword>
<evidence type="ECO:0000259" key="3">
    <source>
        <dbReference type="PROSITE" id="PS51352"/>
    </source>
</evidence>
<proteinExistence type="inferred from homology"/>
<dbReference type="SUPFAM" id="SSF52833">
    <property type="entry name" value="Thioredoxin-like"/>
    <property type="match status" value="1"/>
</dbReference>
<keyword evidence="2" id="KW-0676">Redox-active center</keyword>
<dbReference type="STRING" id="1423763.FC46_GL000859"/>
<dbReference type="PRINTS" id="PR00421">
    <property type="entry name" value="THIOREDOXIN"/>
</dbReference>
<organism evidence="4 5">
    <name type="scientific">Lactobacillus kalixensis DSM 16043</name>
    <dbReference type="NCBI Taxonomy" id="1423763"/>
    <lineage>
        <taxon>Bacteria</taxon>
        <taxon>Bacillati</taxon>
        <taxon>Bacillota</taxon>
        <taxon>Bacilli</taxon>
        <taxon>Lactobacillales</taxon>
        <taxon>Lactobacillaceae</taxon>
        <taxon>Lactobacillus</taxon>
    </lineage>
</organism>
<dbReference type="PANTHER" id="PTHR45663">
    <property type="entry name" value="GEO12009P1"/>
    <property type="match status" value="1"/>
</dbReference>
<evidence type="ECO:0000313" key="4">
    <source>
        <dbReference type="EMBL" id="KRL89303.1"/>
    </source>
</evidence>
<sequence length="108" mass="12462">MKDLKNVDAKKLANEVKSGKTVVEFSAPWCPECRYLQPAWPYIEKDLPEYKFVSVNHDTSEDLMKEMGVRGMPSFIVYEDGKEIGRLINGDKKTKTEVEEFIRSTENN</sequence>
<gene>
    <name evidence="4" type="ORF">FC46_GL000859</name>
</gene>
<dbReference type="Gene3D" id="3.40.30.10">
    <property type="entry name" value="Glutaredoxin"/>
    <property type="match status" value="1"/>
</dbReference>
<dbReference type="InterPro" id="IPR036249">
    <property type="entry name" value="Thioredoxin-like_sf"/>
</dbReference>
<evidence type="ECO:0000256" key="1">
    <source>
        <dbReference type="ARBA" id="ARBA00008987"/>
    </source>
</evidence>
<dbReference type="Pfam" id="PF00085">
    <property type="entry name" value="Thioredoxin"/>
    <property type="match status" value="1"/>
</dbReference>
<name>A0A0R1U7U9_9LACO</name>
<evidence type="ECO:0000313" key="5">
    <source>
        <dbReference type="Proteomes" id="UP000051036"/>
    </source>
</evidence>
<dbReference type="PATRIC" id="fig|1423763.3.peg.871"/>
<comment type="caution">
    <text evidence="4">The sequence shown here is derived from an EMBL/GenBank/DDBJ whole genome shotgun (WGS) entry which is preliminary data.</text>
</comment>
<dbReference type="CDD" id="cd02947">
    <property type="entry name" value="TRX_family"/>
    <property type="match status" value="1"/>
</dbReference>
<dbReference type="AlphaFoldDB" id="A0A0R1U7U9"/>
<dbReference type="Proteomes" id="UP000051036">
    <property type="component" value="Unassembled WGS sequence"/>
</dbReference>